<protein>
    <submittedName>
        <fullName evidence="4">AB hydrolase-1 domain-containing protein</fullName>
    </submittedName>
</protein>
<sequence>MTPNEDERNKKLDLFYDIITENDKIRSQNVSVKRKSIHIKVIDDVETTVSYLESYSLENECHKTSILLLAGQSFTSTIWTETKAMQIFSTMGYHCVAIDLPGTGKTTGDLVNDRYKGIFISKLLDELGLGSVAVVVASMSGSYIVPILPDRRIITIIAVGVSDTKVDEANRRLIPTPCLIMWGERDITLGPLSQKHLKVLKVTKEVIVPRSFHACYESNPNDFQKIVLNWISWVVKNY</sequence>
<dbReference type="InterPro" id="IPR029058">
    <property type="entry name" value="AB_hydrolase_fold"/>
</dbReference>
<dbReference type="Proteomes" id="UP000046392">
    <property type="component" value="Unplaced"/>
</dbReference>
<dbReference type="Gene3D" id="3.40.50.1820">
    <property type="entry name" value="alpha/beta hydrolase"/>
    <property type="match status" value="1"/>
</dbReference>
<dbReference type="PANTHER" id="PTHR46197:SF3">
    <property type="entry name" value="AB HYDROLASE-1 DOMAIN-CONTAINING PROTEIN"/>
    <property type="match status" value="1"/>
</dbReference>
<evidence type="ECO:0000313" key="3">
    <source>
        <dbReference type="Proteomes" id="UP000046392"/>
    </source>
</evidence>
<evidence type="ECO:0000313" key="4">
    <source>
        <dbReference type="WBParaSite" id="SPAL_0001598700.1"/>
    </source>
</evidence>
<dbReference type="PANTHER" id="PTHR46197">
    <property type="entry name" value="PROTEIN ABHD14B-LIKE"/>
    <property type="match status" value="1"/>
</dbReference>
<dbReference type="WBParaSite" id="SPAL_0001598700.1">
    <property type="protein sequence ID" value="SPAL_0001598700.1"/>
    <property type="gene ID" value="SPAL_0001598700"/>
</dbReference>
<keyword evidence="3" id="KW-1185">Reference proteome</keyword>
<reference evidence="4" key="1">
    <citation type="submission" date="2017-02" db="UniProtKB">
        <authorList>
            <consortium name="WormBaseParasite"/>
        </authorList>
    </citation>
    <scope>IDENTIFICATION</scope>
</reference>
<organism evidence="3 4">
    <name type="scientific">Strongyloides papillosus</name>
    <name type="common">Intestinal threadworm</name>
    <dbReference type="NCBI Taxonomy" id="174720"/>
    <lineage>
        <taxon>Eukaryota</taxon>
        <taxon>Metazoa</taxon>
        <taxon>Ecdysozoa</taxon>
        <taxon>Nematoda</taxon>
        <taxon>Chromadorea</taxon>
        <taxon>Rhabditida</taxon>
        <taxon>Tylenchina</taxon>
        <taxon>Panagrolaimomorpha</taxon>
        <taxon>Strongyloidoidea</taxon>
        <taxon>Strongyloididae</taxon>
        <taxon>Strongyloides</taxon>
    </lineage>
</organism>
<comment type="subcellular location">
    <subcellularLocation>
        <location evidence="1">Cytoplasm</location>
    </subcellularLocation>
</comment>
<evidence type="ECO:0000256" key="1">
    <source>
        <dbReference type="ARBA" id="ARBA00004496"/>
    </source>
</evidence>
<accession>A0A0N5CDP4</accession>
<dbReference type="GO" id="GO:0005737">
    <property type="term" value="C:cytoplasm"/>
    <property type="evidence" value="ECO:0007669"/>
    <property type="project" value="UniProtKB-SubCell"/>
</dbReference>
<dbReference type="AlphaFoldDB" id="A0A0N5CDP4"/>
<dbReference type="STRING" id="174720.A0A0N5CDP4"/>
<dbReference type="SUPFAM" id="SSF53474">
    <property type="entry name" value="alpha/beta-Hydrolases"/>
    <property type="match status" value="1"/>
</dbReference>
<name>A0A0N5CDP4_STREA</name>
<proteinExistence type="predicted"/>
<keyword evidence="2" id="KW-0963">Cytoplasm</keyword>
<evidence type="ECO:0000256" key="2">
    <source>
        <dbReference type="ARBA" id="ARBA00022490"/>
    </source>
</evidence>